<dbReference type="InterPro" id="IPR018697">
    <property type="entry name" value="DUF2199"/>
</dbReference>
<dbReference type="Proteomes" id="UP000670776">
    <property type="component" value="Unassembled WGS sequence"/>
</dbReference>
<keyword evidence="2" id="KW-1185">Reference proteome</keyword>
<organism evidence="1 2">
    <name type="scientific">Mariniflexile gromovii</name>
    <dbReference type="NCBI Taxonomy" id="362523"/>
    <lineage>
        <taxon>Bacteria</taxon>
        <taxon>Pseudomonadati</taxon>
        <taxon>Bacteroidota</taxon>
        <taxon>Flavobacteriia</taxon>
        <taxon>Flavobacteriales</taxon>
        <taxon>Flavobacteriaceae</taxon>
        <taxon>Mariniflexile</taxon>
    </lineage>
</organism>
<dbReference type="EMBL" id="JAGJCB010000004">
    <property type="protein sequence ID" value="MBP0903382.1"/>
    <property type="molecule type" value="Genomic_DNA"/>
</dbReference>
<sequence>MKLFSYLNKKKKTSYKCDCCGIDYGEIPLCYGADYPDFYFSIPPEERNERIELKESLCVVDKKHFYHRGKLIIPIKNYSEDLIFNIWTSVSEDNFGKRMDL</sequence>
<comment type="caution">
    <text evidence="1">The sequence shown here is derived from an EMBL/GenBank/DDBJ whole genome shotgun (WGS) entry which is preliminary data.</text>
</comment>
<protein>
    <submittedName>
        <fullName evidence="1">DUF2199 domain-containing protein</fullName>
    </submittedName>
</protein>
<gene>
    <name evidence="1" type="ORF">J8H85_06045</name>
</gene>
<dbReference type="Pfam" id="PF09965">
    <property type="entry name" value="DUF2199"/>
    <property type="match status" value="1"/>
</dbReference>
<evidence type="ECO:0000313" key="1">
    <source>
        <dbReference type="EMBL" id="MBP0903382.1"/>
    </source>
</evidence>
<evidence type="ECO:0000313" key="2">
    <source>
        <dbReference type="Proteomes" id="UP000670776"/>
    </source>
</evidence>
<proteinExistence type="predicted"/>
<reference evidence="1 2" key="1">
    <citation type="submission" date="2021-04" db="EMBL/GenBank/DDBJ databases">
        <title>Mariniflexile gromovii gen. nov., sp. nov., a gliding bacterium isolated from the sea urchin Strongylocentrotus intermedius.</title>
        <authorList>
            <person name="Ko S."/>
            <person name="Le V."/>
            <person name="Ahn C.-Y."/>
            <person name="Oh H.-M."/>
        </authorList>
    </citation>
    <scope>NUCLEOTIDE SEQUENCE [LARGE SCALE GENOMIC DNA]</scope>
    <source>
        <strain evidence="1 2">KCTC 12570</strain>
    </source>
</reference>
<accession>A0ABS4BS64</accession>
<name>A0ABS4BS64_9FLAO</name>